<protein>
    <submittedName>
        <fullName evidence="2">Heme-degrading monooxygenase HmoA</fullName>
    </submittedName>
</protein>
<evidence type="ECO:0000313" key="3">
    <source>
        <dbReference type="Proteomes" id="UP000318141"/>
    </source>
</evidence>
<reference evidence="2 3" key="1">
    <citation type="submission" date="2019-07" db="EMBL/GenBank/DDBJ databases">
        <title>Genome sequencing of lignin-degrading bacterial isolates.</title>
        <authorList>
            <person name="Gladden J."/>
        </authorList>
    </citation>
    <scope>NUCLEOTIDE SEQUENCE [LARGE SCALE GENOMIC DNA]</scope>
    <source>
        <strain evidence="2 3">J11</strain>
    </source>
</reference>
<dbReference type="Gene3D" id="3.30.70.100">
    <property type="match status" value="1"/>
</dbReference>
<evidence type="ECO:0000259" key="1">
    <source>
        <dbReference type="PROSITE" id="PS51725"/>
    </source>
</evidence>
<dbReference type="InterPro" id="IPR052936">
    <property type="entry name" value="Jasmonate_Hydroxylase-like"/>
</dbReference>
<dbReference type="PANTHER" id="PTHR37811">
    <property type="entry name" value="BLL5343 PROTEIN"/>
    <property type="match status" value="1"/>
</dbReference>
<dbReference type="OrthoDB" id="9797060at2"/>
<keyword evidence="3" id="KW-1185">Reference proteome</keyword>
<organism evidence="2 3">
    <name type="scientific">Cupriavidus gilardii J11</name>
    <dbReference type="NCBI Taxonomy" id="936133"/>
    <lineage>
        <taxon>Bacteria</taxon>
        <taxon>Pseudomonadati</taxon>
        <taxon>Pseudomonadota</taxon>
        <taxon>Betaproteobacteria</taxon>
        <taxon>Burkholderiales</taxon>
        <taxon>Burkholderiaceae</taxon>
        <taxon>Cupriavidus</taxon>
    </lineage>
</organism>
<evidence type="ECO:0000313" key="2">
    <source>
        <dbReference type="EMBL" id="TWG87424.1"/>
    </source>
</evidence>
<comment type="caution">
    <text evidence="2">The sequence shown here is derived from an EMBL/GenBank/DDBJ whole genome shotgun (WGS) entry which is preliminary data.</text>
</comment>
<keyword evidence="2" id="KW-0560">Oxidoreductase</keyword>
<dbReference type="EMBL" id="VLJN01000009">
    <property type="protein sequence ID" value="TWG87424.1"/>
    <property type="molecule type" value="Genomic_DNA"/>
</dbReference>
<feature type="domain" description="ABM" evidence="1">
    <location>
        <begin position="2"/>
        <end position="90"/>
    </location>
</feature>
<keyword evidence="2" id="KW-0503">Monooxygenase</keyword>
<sequence length="119" mass="13220">MIAVIFEVEPAPGRQDAYLDIAAALRPQLERIDGFISVERFQSLTTPGKILSLSFFRDEAAVTAWRNTAEHRQAQAAGRGGVFERYRLRVAQVLRDYGMDERDEAPADSRAVHDGTANG</sequence>
<gene>
    <name evidence="2" type="ORF">L602_001700000160</name>
</gene>
<proteinExistence type="predicted"/>
<accession>A0A562BQI5</accession>
<dbReference type="AlphaFoldDB" id="A0A562BQI5"/>
<dbReference type="PANTHER" id="PTHR37811:SF2">
    <property type="entry name" value="ABM DOMAIN-CONTAINING PROTEIN"/>
    <property type="match status" value="1"/>
</dbReference>
<dbReference type="Pfam" id="PF03992">
    <property type="entry name" value="ABM"/>
    <property type="match status" value="1"/>
</dbReference>
<name>A0A562BQI5_9BURK</name>
<dbReference type="GO" id="GO:0004497">
    <property type="term" value="F:monooxygenase activity"/>
    <property type="evidence" value="ECO:0007669"/>
    <property type="project" value="UniProtKB-KW"/>
</dbReference>
<dbReference type="PROSITE" id="PS51725">
    <property type="entry name" value="ABM"/>
    <property type="match status" value="1"/>
</dbReference>
<dbReference type="Proteomes" id="UP000318141">
    <property type="component" value="Unassembled WGS sequence"/>
</dbReference>
<dbReference type="InterPro" id="IPR007138">
    <property type="entry name" value="ABM_dom"/>
</dbReference>
<dbReference type="SUPFAM" id="SSF54909">
    <property type="entry name" value="Dimeric alpha+beta barrel"/>
    <property type="match status" value="1"/>
</dbReference>
<dbReference type="InterPro" id="IPR011008">
    <property type="entry name" value="Dimeric_a/b-barrel"/>
</dbReference>